<dbReference type="Proteomes" id="UP000299102">
    <property type="component" value="Unassembled WGS sequence"/>
</dbReference>
<organism evidence="1 2">
    <name type="scientific">Eumeta variegata</name>
    <name type="common">Bagworm moth</name>
    <name type="synonym">Eumeta japonica</name>
    <dbReference type="NCBI Taxonomy" id="151549"/>
    <lineage>
        <taxon>Eukaryota</taxon>
        <taxon>Metazoa</taxon>
        <taxon>Ecdysozoa</taxon>
        <taxon>Arthropoda</taxon>
        <taxon>Hexapoda</taxon>
        <taxon>Insecta</taxon>
        <taxon>Pterygota</taxon>
        <taxon>Neoptera</taxon>
        <taxon>Endopterygota</taxon>
        <taxon>Lepidoptera</taxon>
        <taxon>Glossata</taxon>
        <taxon>Ditrysia</taxon>
        <taxon>Tineoidea</taxon>
        <taxon>Psychidae</taxon>
        <taxon>Oiketicinae</taxon>
        <taxon>Eumeta</taxon>
    </lineage>
</organism>
<dbReference type="AlphaFoldDB" id="A0A4C1TL74"/>
<keyword evidence="2" id="KW-1185">Reference proteome</keyword>
<name>A0A4C1TL74_EUMVA</name>
<evidence type="ECO:0000313" key="1">
    <source>
        <dbReference type="EMBL" id="GBP14845.1"/>
    </source>
</evidence>
<gene>
    <name evidence="1" type="ORF">EVAR_75433_1</name>
</gene>
<comment type="caution">
    <text evidence="1">The sequence shown here is derived from an EMBL/GenBank/DDBJ whole genome shotgun (WGS) entry which is preliminary data.</text>
</comment>
<reference evidence="1 2" key="1">
    <citation type="journal article" date="2019" name="Commun. Biol.">
        <title>The bagworm genome reveals a unique fibroin gene that provides high tensile strength.</title>
        <authorList>
            <person name="Kono N."/>
            <person name="Nakamura H."/>
            <person name="Ohtoshi R."/>
            <person name="Tomita M."/>
            <person name="Numata K."/>
            <person name="Arakawa K."/>
        </authorList>
    </citation>
    <scope>NUCLEOTIDE SEQUENCE [LARGE SCALE GENOMIC DNA]</scope>
</reference>
<evidence type="ECO:0000313" key="2">
    <source>
        <dbReference type="Proteomes" id="UP000299102"/>
    </source>
</evidence>
<dbReference type="EMBL" id="BGZK01000067">
    <property type="protein sequence ID" value="GBP14845.1"/>
    <property type="molecule type" value="Genomic_DNA"/>
</dbReference>
<protein>
    <submittedName>
        <fullName evidence="1">Uncharacterized protein</fullName>
    </submittedName>
</protein>
<sequence>MNNRKAPGFDIIDKKVPEELLRVWYKELLDKIKSLLPHPFYEFLKSFNSNKIFQVKENDFMILLEECHKTRYLDLSCTRCSHLTYHKAKMLQSRPLLTTQLSWLQINADLKHHGY</sequence>
<proteinExistence type="predicted"/>
<accession>A0A4C1TL74</accession>